<evidence type="ECO:0000256" key="1">
    <source>
        <dbReference type="ARBA" id="ARBA00008791"/>
    </source>
</evidence>
<dbReference type="OrthoDB" id="105697at2157"/>
<dbReference type="SUPFAM" id="SSF52402">
    <property type="entry name" value="Adenine nucleotide alpha hydrolases-like"/>
    <property type="match status" value="1"/>
</dbReference>
<proteinExistence type="inferred from homology"/>
<comment type="similarity">
    <text evidence="1">Belongs to the universal stress protein A family.</text>
</comment>
<gene>
    <name evidence="3" type="ORF">B1756_15590</name>
</gene>
<protein>
    <submittedName>
        <fullName evidence="3">Universal stress protein UspA</fullName>
    </submittedName>
</protein>
<dbReference type="AlphaFoldDB" id="A0A2Z2HW30"/>
<reference evidence="4" key="1">
    <citation type="submission" date="2017-02" db="EMBL/GenBank/DDBJ databases">
        <title>Natronthermophilus aegyptiacus gen. nov.,sp. nov., an aerobic, extremely halophilic alkalithermophilic archaeon isolated from the athalassohaline Wadi An Natrun, Egypt.</title>
        <authorList>
            <person name="Zhao B."/>
        </authorList>
    </citation>
    <scope>NUCLEOTIDE SEQUENCE [LARGE SCALE GENOMIC DNA]</scope>
    <source>
        <strain evidence="4">JW/NM-HA 15</strain>
    </source>
</reference>
<dbReference type="EMBL" id="CP019893">
    <property type="protein sequence ID" value="ARS91013.1"/>
    <property type="molecule type" value="Genomic_DNA"/>
</dbReference>
<dbReference type="InterPro" id="IPR006015">
    <property type="entry name" value="Universal_stress_UspA"/>
</dbReference>
<evidence type="ECO:0000313" key="4">
    <source>
        <dbReference type="Proteomes" id="UP000250088"/>
    </source>
</evidence>
<dbReference type="RefSeq" id="WP_086889380.1">
    <property type="nucleotide sequence ID" value="NZ_CP019893.1"/>
</dbReference>
<dbReference type="KEGG" id="naj:B1756_15590"/>
<dbReference type="Proteomes" id="UP000250088">
    <property type="component" value="Chromosome"/>
</dbReference>
<dbReference type="Pfam" id="PF00582">
    <property type="entry name" value="Usp"/>
    <property type="match status" value="1"/>
</dbReference>
<name>A0A2Z2HW30_9EURY</name>
<evidence type="ECO:0000259" key="2">
    <source>
        <dbReference type="Pfam" id="PF00582"/>
    </source>
</evidence>
<accession>A0A2Z2HW30</accession>
<sequence>MSRTILVPVDGSPMSWQALEHALEMIDEGTIVALHVLNPTDPGYSLAEDVDVRTEPQHGSPEWYERAAEKERRLFEDVRERAGDQESSIRTDDVTGDPAEEIVDYVEAHDVDHVVIGGHGRSGPTRVLLGTTAELVVRRSPVPVTVVRDVEAD</sequence>
<dbReference type="Gene3D" id="3.40.50.620">
    <property type="entry name" value="HUPs"/>
    <property type="match status" value="1"/>
</dbReference>
<dbReference type="InterPro" id="IPR014729">
    <property type="entry name" value="Rossmann-like_a/b/a_fold"/>
</dbReference>
<dbReference type="PANTHER" id="PTHR46268">
    <property type="entry name" value="STRESS RESPONSE PROTEIN NHAX"/>
    <property type="match status" value="1"/>
</dbReference>
<feature type="domain" description="UspA" evidence="2">
    <location>
        <begin position="1"/>
        <end position="148"/>
    </location>
</feature>
<keyword evidence="4" id="KW-1185">Reference proteome</keyword>
<organism evidence="3 4">
    <name type="scientific">Natrarchaeobaculum aegyptiacum</name>
    <dbReference type="NCBI Taxonomy" id="745377"/>
    <lineage>
        <taxon>Archaea</taxon>
        <taxon>Methanobacteriati</taxon>
        <taxon>Methanobacteriota</taxon>
        <taxon>Stenosarchaea group</taxon>
        <taxon>Halobacteria</taxon>
        <taxon>Halobacteriales</taxon>
        <taxon>Natrialbaceae</taxon>
        <taxon>Natrarchaeobaculum</taxon>
    </lineage>
</organism>
<dbReference type="CDD" id="cd00293">
    <property type="entry name" value="USP-like"/>
    <property type="match status" value="1"/>
</dbReference>
<evidence type="ECO:0000313" key="3">
    <source>
        <dbReference type="EMBL" id="ARS91013.1"/>
    </source>
</evidence>
<dbReference type="PANTHER" id="PTHR46268:SF24">
    <property type="entry name" value="UNIVERSAL STRESS PROTEIN"/>
    <property type="match status" value="1"/>
</dbReference>
<dbReference type="PRINTS" id="PR01438">
    <property type="entry name" value="UNVRSLSTRESS"/>
</dbReference>
<dbReference type="GeneID" id="32895525"/>
<dbReference type="InterPro" id="IPR006016">
    <property type="entry name" value="UspA"/>
</dbReference>